<dbReference type="GO" id="GO:0008270">
    <property type="term" value="F:zinc ion binding"/>
    <property type="evidence" value="ECO:0007669"/>
    <property type="project" value="UniProtKB-KW"/>
</dbReference>
<evidence type="ECO:0000256" key="4">
    <source>
        <dbReference type="PROSITE-ProRule" id="PRU00325"/>
    </source>
</evidence>
<dbReference type="Pfam" id="PF03108">
    <property type="entry name" value="DBD_Tnp_Mut"/>
    <property type="match status" value="1"/>
</dbReference>
<accession>A0A6J0ZRJ3</accession>
<dbReference type="Proteomes" id="UP000504621">
    <property type="component" value="Unplaced"/>
</dbReference>
<evidence type="ECO:0000313" key="6">
    <source>
        <dbReference type="Proteomes" id="UP000504621"/>
    </source>
</evidence>
<dbReference type="InterPro" id="IPR006564">
    <property type="entry name" value="Znf_PMZ"/>
</dbReference>
<feature type="domain" description="SWIM-type" evidence="5">
    <location>
        <begin position="747"/>
        <end position="779"/>
    </location>
</feature>
<dbReference type="InterPro" id="IPR018289">
    <property type="entry name" value="MULE_transposase_dom"/>
</dbReference>
<dbReference type="Pfam" id="PF04434">
    <property type="entry name" value="SWIM"/>
    <property type="match status" value="1"/>
</dbReference>
<name>A0A6J0ZRJ3_9ROSI</name>
<dbReference type="SMART" id="SM00666">
    <property type="entry name" value="PB1"/>
    <property type="match status" value="1"/>
</dbReference>
<dbReference type="InterPro" id="IPR004332">
    <property type="entry name" value="Transposase_MuDR"/>
</dbReference>
<dbReference type="Pfam" id="PF10551">
    <property type="entry name" value="MULE"/>
    <property type="match status" value="1"/>
</dbReference>
<dbReference type="PROSITE" id="PS50966">
    <property type="entry name" value="ZF_SWIM"/>
    <property type="match status" value="1"/>
</dbReference>
<protein>
    <submittedName>
        <fullName evidence="7">Uncharacterized protein LOC110411541 isoform X1</fullName>
    </submittedName>
</protein>
<dbReference type="InterPro" id="IPR007527">
    <property type="entry name" value="Znf_SWIM"/>
</dbReference>
<dbReference type="PANTHER" id="PTHR31973">
    <property type="entry name" value="POLYPROTEIN, PUTATIVE-RELATED"/>
    <property type="match status" value="1"/>
</dbReference>
<dbReference type="SUPFAM" id="SSF54277">
    <property type="entry name" value="CAD &amp; PB1 domains"/>
    <property type="match status" value="1"/>
</dbReference>
<dbReference type="RefSeq" id="XP_021277417.1">
    <property type="nucleotide sequence ID" value="XM_021421742.1"/>
</dbReference>
<evidence type="ECO:0000256" key="1">
    <source>
        <dbReference type="ARBA" id="ARBA00022723"/>
    </source>
</evidence>
<keyword evidence="1" id="KW-0479">Metal-binding</keyword>
<gene>
    <name evidence="7" type="primary">LOC110411541</name>
</gene>
<dbReference type="SMART" id="SM00575">
    <property type="entry name" value="ZnF_PMZ"/>
    <property type="match status" value="1"/>
</dbReference>
<dbReference type="OrthoDB" id="125347at2759"/>
<dbReference type="InterPro" id="IPR000270">
    <property type="entry name" value="PB1_dom"/>
</dbReference>
<reference evidence="7" key="1">
    <citation type="submission" date="2025-08" db="UniProtKB">
        <authorList>
            <consortium name="RefSeq"/>
        </authorList>
    </citation>
    <scope>IDENTIFICATION</scope>
    <source>
        <tissue evidence="7">Leaf</tissue>
    </source>
</reference>
<evidence type="ECO:0000256" key="3">
    <source>
        <dbReference type="ARBA" id="ARBA00022833"/>
    </source>
</evidence>
<dbReference type="Pfam" id="PF00564">
    <property type="entry name" value="PB1"/>
    <property type="match status" value="1"/>
</dbReference>
<evidence type="ECO:0000259" key="5">
    <source>
        <dbReference type="PROSITE" id="PS50966"/>
    </source>
</evidence>
<sequence>MVRGKLILICQSGGDFVTKHDGSLSYAGGEAHALDISPETVFDDLKYKLAETCNLEYKSLSIKYFLPGNRRTLITLSNDKDLKRMYDFHGDSVTADVFLTGRAGFNPLSFDMHANRQSGTKLAETVTTTAALRAAVTGPATYKVAPGLKDVPVAIATPSDSAKAVNSTIRSPTRAAITSKRTAVHSIADGLFEVSVADGTAHSTDTIDMSASPADTVKKRRRTASWKSGANGLTIVTVADNLEEKGNTTSRKKNARNHKLTVVADNMEQHIERWVDNADFDFALQDSSNASPEKLVASWKNGITGEGQDFKSVVEFRDALQKYAIAHRFAYKLRKNDTNRASGVCAAEGCPWRIHASWVPSAHVFRIKKLHRSHTCGGESWKTATPAKNWLVNIIKDRLRDSPHHKPKEIANAILHDFGLELNYTQVWRGIEDARQQLQGSYKEAYGQLPWYCDKIEEANPGSFTKLLIGDDRKFQHLFLSFHATICGFESGCRPLLFLEATPLKSKYHEILLTATALDGDDGIFPVAFAIVDIENDESWHWFLEQLKYALSTSRSITFVSDRDKGLMKHVLEIFENAHHGYSIYYLIDSFIQNLKGPFHGEGRASLPGSFLAAARAARADGFRMYTDQIKRVSSNAYDWVMQNEPEYWANAFFKGEHFNHVTFDIAELYANWIEEARELPIIPKAEVLRCKIMQLMNGCQMESSNWSTKLTPSKQEKVQEECAKACGLKVLFSSDTLFEVHDNSINVVDIDKQHCSCAMWKPTGLPCRHAIAVFNCTRRSLYDYCSKYFTADSFRSAYSESINPACTIAHPSGNEKDGIEDYEQIIPPCTSRPLSQQKKIRRTKSQGIIRRSVCCTRCKGVGHNKATCKETL</sequence>
<keyword evidence="6" id="KW-1185">Reference proteome</keyword>
<dbReference type="AlphaFoldDB" id="A0A6J0ZRJ3"/>
<dbReference type="GeneID" id="110411541"/>
<evidence type="ECO:0000313" key="7">
    <source>
        <dbReference type="RefSeq" id="XP_021277417.1"/>
    </source>
</evidence>
<proteinExistence type="predicted"/>
<evidence type="ECO:0000256" key="2">
    <source>
        <dbReference type="ARBA" id="ARBA00022771"/>
    </source>
</evidence>
<dbReference type="PANTHER" id="PTHR31973:SF149">
    <property type="entry name" value="SWIM-TYPE DOMAIN-CONTAINING PROTEIN"/>
    <property type="match status" value="1"/>
</dbReference>
<keyword evidence="3" id="KW-0862">Zinc</keyword>
<keyword evidence="2 4" id="KW-0863">Zinc-finger</keyword>
<organism evidence="6 7">
    <name type="scientific">Herrania umbratica</name>
    <dbReference type="NCBI Taxonomy" id="108875"/>
    <lineage>
        <taxon>Eukaryota</taxon>
        <taxon>Viridiplantae</taxon>
        <taxon>Streptophyta</taxon>
        <taxon>Embryophyta</taxon>
        <taxon>Tracheophyta</taxon>
        <taxon>Spermatophyta</taxon>
        <taxon>Magnoliopsida</taxon>
        <taxon>eudicotyledons</taxon>
        <taxon>Gunneridae</taxon>
        <taxon>Pentapetalae</taxon>
        <taxon>rosids</taxon>
        <taxon>malvids</taxon>
        <taxon>Malvales</taxon>
        <taxon>Malvaceae</taxon>
        <taxon>Byttnerioideae</taxon>
        <taxon>Herrania</taxon>
    </lineage>
</organism>